<feature type="non-terminal residue" evidence="2">
    <location>
        <position position="1"/>
    </location>
</feature>
<comment type="caution">
    <text evidence="2">The sequence shown here is derived from an EMBL/GenBank/DDBJ whole genome shotgun (WGS) entry which is preliminary data.</text>
</comment>
<evidence type="ECO:0000256" key="1">
    <source>
        <dbReference type="SAM" id="MobiDB-lite"/>
    </source>
</evidence>
<feature type="region of interest" description="Disordered" evidence="1">
    <location>
        <begin position="46"/>
        <end position="68"/>
    </location>
</feature>
<protein>
    <submittedName>
        <fullName evidence="2">Uncharacterized protein</fullName>
    </submittedName>
</protein>
<gene>
    <name evidence="2" type="ORF">AaE_012374</name>
</gene>
<name>A0A6A4ZNH2_APHAT</name>
<sequence length="68" mass="7320">HIKWGVGIDLDGLKWEALVTLGGINHTDRKMVEMAAYLNAVDDADDAASESDADSSDDCDFADYDGDV</sequence>
<dbReference type="Proteomes" id="UP000469452">
    <property type="component" value="Unassembled WGS sequence"/>
</dbReference>
<dbReference type="EMBL" id="VJMI01018393">
    <property type="protein sequence ID" value="KAF0710800.1"/>
    <property type="molecule type" value="Genomic_DNA"/>
</dbReference>
<reference evidence="2 3" key="1">
    <citation type="submission" date="2019-06" db="EMBL/GenBank/DDBJ databases">
        <title>Genomics analysis of Aphanomyces spp. identifies a new class of oomycete effector associated with host adaptation.</title>
        <authorList>
            <person name="Gaulin E."/>
        </authorList>
    </citation>
    <scope>NUCLEOTIDE SEQUENCE [LARGE SCALE GENOMIC DNA]</scope>
    <source>
        <strain evidence="2 3">E</strain>
    </source>
</reference>
<evidence type="ECO:0000313" key="2">
    <source>
        <dbReference type="EMBL" id="KAF0710800.1"/>
    </source>
</evidence>
<dbReference type="AlphaFoldDB" id="A0A6A4ZNH2"/>
<organism evidence="2 3">
    <name type="scientific">Aphanomyces astaci</name>
    <name type="common">Crayfish plague agent</name>
    <dbReference type="NCBI Taxonomy" id="112090"/>
    <lineage>
        <taxon>Eukaryota</taxon>
        <taxon>Sar</taxon>
        <taxon>Stramenopiles</taxon>
        <taxon>Oomycota</taxon>
        <taxon>Saprolegniomycetes</taxon>
        <taxon>Saprolegniales</taxon>
        <taxon>Verrucalvaceae</taxon>
        <taxon>Aphanomyces</taxon>
    </lineage>
</organism>
<proteinExistence type="predicted"/>
<evidence type="ECO:0000313" key="3">
    <source>
        <dbReference type="Proteomes" id="UP000469452"/>
    </source>
</evidence>
<accession>A0A6A4ZNH2</accession>